<reference evidence="2 3" key="1">
    <citation type="submission" date="2015-09" db="EMBL/GenBank/DDBJ databases">
        <title>Atta colombica WGS genome.</title>
        <authorList>
            <person name="Nygaard S."/>
            <person name="Hu H."/>
            <person name="Boomsma J."/>
            <person name="Zhang G."/>
        </authorList>
    </citation>
    <scope>NUCLEOTIDE SEQUENCE [LARGE SCALE GENOMIC DNA]</scope>
    <source>
        <strain evidence="2">Treedump-2</strain>
        <tissue evidence="2">Whole body</tissue>
    </source>
</reference>
<evidence type="ECO:0000256" key="1">
    <source>
        <dbReference type="SAM" id="MobiDB-lite"/>
    </source>
</evidence>
<feature type="region of interest" description="Disordered" evidence="1">
    <location>
        <begin position="121"/>
        <end position="147"/>
    </location>
</feature>
<dbReference type="EMBL" id="KQ976442">
    <property type="protein sequence ID" value="KYM86344.1"/>
    <property type="molecule type" value="Genomic_DNA"/>
</dbReference>
<name>A0A151I4W4_9HYME</name>
<evidence type="ECO:0000313" key="2">
    <source>
        <dbReference type="EMBL" id="KYM86344.1"/>
    </source>
</evidence>
<proteinExistence type="predicted"/>
<dbReference type="STRING" id="520822.A0A151I4W4"/>
<keyword evidence="3" id="KW-1185">Reference proteome</keyword>
<gene>
    <name evidence="2" type="ORF">ALC53_04144</name>
</gene>
<evidence type="ECO:0000313" key="3">
    <source>
        <dbReference type="Proteomes" id="UP000078540"/>
    </source>
</evidence>
<organism evidence="2 3">
    <name type="scientific">Atta colombica</name>
    <dbReference type="NCBI Taxonomy" id="520822"/>
    <lineage>
        <taxon>Eukaryota</taxon>
        <taxon>Metazoa</taxon>
        <taxon>Ecdysozoa</taxon>
        <taxon>Arthropoda</taxon>
        <taxon>Hexapoda</taxon>
        <taxon>Insecta</taxon>
        <taxon>Pterygota</taxon>
        <taxon>Neoptera</taxon>
        <taxon>Endopterygota</taxon>
        <taxon>Hymenoptera</taxon>
        <taxon>Apocrita</taxon>
        <taxon>Aculeata</taxon>
        <taxon>Formicoidea</taxon>
        <taxon>Formicidae</taxon>
        <taxon>Myrmicinae</taxon>
        <taxon>Atta</taxon>
    </lineage>
</organism>
<feature type="compositionally biased region" description="Acidic residues" evidence="1">
    <location>
        <begin position="132"/>
        <end position="142"/>
    </location>
</feature>
<protein>
    <submittedName>
        <fullName evidence="2">Uncharacterized protein</fullName>
    </submittedName>
</protein>
<dbReference type="AlphaFoldDB" id="A0A151I4W4"/>
<dbReference type="Proteomes" id="UP000078540">
    <property type="component" value="Unassembled WGS sequence"/>
</dbReference>
<accession>A0A151I4W4</accession>
<sequence length="253" mass="29877">MATLKPSAEYNRRAAITEDLCAERLATEIRTVQQRFQYASEKESESFDSKLALRQRQYVLFTCPMPWSFLTKSEKHCASWLNDNDHGMQWKYGMIPYENDNRALVYDKGFSDKERVALQATSVTKHERKKEEEEEEQEEEEEKKEKDSATPRFCVNSIIDRMIVFKIGCKRWKAERRCKPASITWKDDLHKYKSSQDRVLSNRGYKYKHWDDPNELVDCLRLLNASHRADNNAHDNEILSIIEELRETGLIID</sequence>